<proteinExistence type="predicted"/>
<organism evidence="1 2">
    <name type="scientific">Halarchaeum grantii</name>
    <dbReference type="NCBI Taxonomy" id="1193105"/>
    <lineage>
        <taxon>Archaea</taxon>
        <taxon>Methanobacteriati</taxon>
        <taxon>Methanobacteriota</taxon>
        <taxon>Stenosarchaea group</taxon>
        <taxon>Halobacteria</taxon>
        <taxon>Halobacteriales</taxon>
        <taxon>Halobacteriaceae</taxon>
    </lineage>
</organism>
<accession>A0A830EUX2</accession>
<dbReference type="AlphaFoldDB" id="A0A830EUX2"/>
<dbReference type="Pfam" id="PF24366">
    <property type="entry name" value="DUF7522"/>
    <property type="match status" value="1"/>
</dbReference>
<protein>
    <submittedName>
        <fullName evidence="1">Uncharacterized protein</fullName>
    </submittedName>
</protein>
<comment type="caution">
    <text evidence="1">The sequence shown here is derived from an EMBL/GenBank/DDBJ whole genome shotgun (WGS) entry which is preliminary data.</text>
</comment>
<reference evidence="1 2" key="1">
    <citation type="journal article" date="2019" name="Int. J. Syst. Evol. Microbiol.">
        <title>The Global Catalogue of Microorganisms (GCM) 10K type strain sequencing project: providing services to taxonomists for standard genome sequencing and annotation.</title>
        <authorList>
            <consortium name="The Broad Institute Genomics Platform"/>
            <consortium name="The Broad Institute Genome Sequencing Center for Infectious Disease"/>
            <person name="Wu L."/>
            <person name="Ma J."/>
        </authorList>
    </citation>
    <scope>NUCLEOTIDE SEQUENCE [LARGE SCALE GENOMIC DNA]</scope>
    <source>
        <strain evidence="1 2">JCM 19585</strain>
    </source>
</reference>
<name>A0A830EUX2_9EURY</name>
<dbReference type="Proteomes" id="UP000628840">
    <property type="component" value="Unassembled WGS sequence"/>
</dbReference>
<dbReference type="OrthoDB" id="256252at2157"/>
<sequence length="121" mass="13411">MSDPPSEKLTRACRSAIGDSLRSVVYFTEDDYEQVYLRDDLERSADLASFVENERSGFERRETGANSELGPYDYTIHSHADGALTRVILGEEGVFVTTDPLSTARFEEVAIAVRDVLDGAT</sequence>
<gene>
    <name evidence="1" type="ORF">GCM10009037_15550</name>
</gene>
<evidence type="ECO:0000313" key="2">
    <source>
        <dbReference type="Proteomes" id="UP000628840"/>
    </source>
</evidence>
<dbReference type="EMBL" id="BMPF01000002">
    <property type="protein sequence ID" value="GGL32773.1"/>
    <property type="molecule type" value="Genomic_DNA"/>
</dbReference>
<evidence type="ECO:0000313" key="1">
    <source>
        <dbReference type="EMBL" id="GGL32773.1"/>
    </source>
</evidence>
<dbReference type="InterPro" id="IPR055944">
    <property type="entry name" value="DUF7522"/>
</dbReference>
<dbReference type="RefSeq" id="WP_188882111.1">
    <property type="nucleotide sequence ID" value="NZ_BMPF01000002.1"/>
</dbReference>
<keyword evidence="2" id="KW-1185">Reference proteome</keyword>